<evidence type="ECO:0000313" key="3">
    <source>
        <dbReference type="Proteomes" id="UP000799538"/>
    </source>
</evidence>
<name>A0A6A6GBA6_9PEZI</name>
<dbReference type="EMBL" id="ML992507">
    <property type="protein sequence ID" value="KAF2223002.1"/>
    <property type="molecule type" value="Genomic_DNA"/>
</dbReference>
<reference evidence="3" key="1">
    <citation type="journal article" date="2020" name="Stud. Mycol.">
        <title>101 Dothideomycetes genomes: A test case for predicting lifestyles and emergence of pathogens.</title>
        <authorList>
            <person name="Haridas S."/>
            <person name="Albert R."/>
            <person name="Binder M."/>
            <person name="Bloem J."/>
            <person name="LaButti K."/>
            <person name="Salamov A."/>
            <person name="Andreopoulos B."/>
            <person name="Baker S."/>
            <person name="Barry K."/>
            <person name="Bills G."/>
            <person name="Bluhm B."/>
            <person name="Cannon C."/>
            <person name="Castanera R."/>
            <person name="Culley D."/>
            <person name="Daum C."/>
            <person name="Ezra D."/>
            <person name="Gonzalez J."/>
            <person name="Henrissat B."/>
            <person name="Kuo A."/>
            <person name="Liang C."/>
            <person name="Lipzen A."/>
            <person name="Lutzoni F."/>
            <person name="Magnuson J."/>
            <person name="Mondo S."/>
            <person name="Nolan M."/>
            <person name="Ohm R."/>
            <person name="Pangilinan J."/>
            <person name="Park H.-J."/>
            <person name="Ramirez L."/>
            <person name="Alfaro M."/>
            <person name="Sun H."/>
            <person name="Tritt A."/>
            <person name="Yoshinaga Y."/>
            <person name="Zwiers L.-H."/>
            <person name="Turgeon B."/>
            <person name="Goodwin S."/>
            <person name="Spatafora J."/>
            <person name="Crous P."/>
            <person name="Grigoriev I."/>
        </authorList>
    </citation>
    <scope>NUCLEOTIDE SEQUENCE [LARGE SCALE GENOMIC DNA]</scope>
    <source>
        <strain evidence="3">CECT 20119</strain>
    </source>
</reference>
<keyword evidence="3" id="KW-1185">Reference proteome</keyword>
<accession>A0A6A6GBA6</accession>
<feature type="compositionally biased region" description="Basic and acidic residues" evidence="1">
    <location>
        <begin position="55"/>
        <end position="70"/>
    </location>
</feature>
<evidence type="ECO:0000313" key="2">
    <source>
        <dbReference type="EMBL" id="KAF2223002.1"/>
    </source>
</evidence>
<gene>
    <name evidence="2" type="ORF">BDZ85DRAFT_262789</name>
</gene>
<evidence type="ECO:0000256" key="1">
    <source>
        <dbReference type="SAM" id="MobiDB-lite"/>
    </source>
</evidence>
<proteinExistence type="predicted"/>
<protein>
    <submittedName>
        <fullName evidence="2">Uncharacterized protein</fullName>
    </submittedName>
</protein>
<sequence>MAWLGFICASTGIGRTLRSYTLSMNVHRLSADLRDCTECMGIMSCGSGGSALPRLTKDSHRLSEHAPPDR</sequence>
<organism evidence="2 3">
    <name type="scientific">Elsinoe ampelina</name>
    <dbReference type="NCBI Taxonomy" id="302913"/>
    <lineage>
        <taxon>Eukaryota</taxon>
        <taxon>Fungi</taxon>
        <taxon>Dikarya</taxon>
        <taxon>Ascomycota</taxon>
        <taxon>Pezizomycotina</taxon>
        <taxon>Dothideomycetes</taxon>
        <taxon>Dothideomycetidae</taxon>
        <taxon>Myriangiales</taxon>
        <taxon>Elsinoaceae</taxon>
        <taxon>Elsinoe</taxon>
    </lineage>
</organism>
<dbReference type="AlphaFoldDB" id="A0A6A6GBA6"/>
<feature type="region of interest" description="Disordered" evidence="1">
    <location>
        <begin position="47"/>
        <end position="70"/>
    </location>
</feature>
<dbReference type="Proteomes" id="UP000799538">
    <property type="component" value="Unassembled WGS sequence"/>
</dbReference>